<reference evidence="8" key="1">
    <citation type="submission" date="2016-10" db="EMBL/GenBank/DDBJ databases">
        <authorList>
            <person name="Varghese N."/>
            <person name="Submissions S."/>
        </authorList>
    </citation>
    <scope>NUCLEOTIDE SEQUENCE [LARGE SCALE GENOMIC DNA]</scope>
    <source>
        <strain evidence="8">DSM 44234</strain>
    </source>
</reference>
<dbReference type="Gene3D" id="3.90.180.10">
    <property type="entry name" value="Medium-chain alcohol dehydrogenases, catalytic domain"/>
    <property type="match status" value="1"/>
</dbReference>
<dbReference type="PROSITE" id="PS00059">
    <property type="entry name" value="ADH_ZINC"/>
    <property type="match status" value="1"/>
</dbReference>
<dbReference type="InterPro" id="IPR002328">
    <property type="entry name" value="ADH_Zn_CS"/>
</dbReference>
<dbReference type="RefSeq" id="WP_068742442.1">
    <property type="nucleotide sequence ID" value="NZ_CBDRGN010000002.1"/>
</dbReference>
<proteinExistence type="inferred from homology"/>
<evidence type="ECO:0000256" key="5">
    <source>
        <dbReference type="RuleBase" id="RU361277"/>
    </source>
</evidence>
<dbReference type="Pfam" id="PF08240">
    <property type="entry name" value="ADH_N"/>
    <property type="match status" value="1"/>
</dbReference>
<gene>
    <name evidence="7" type="ORF">SAMN04489793_5343</name>
</gene>
<dbReference type="STRING" id="57704.SAMN04489793_5343"/>
<dbReference type="InterPro" id="IPR013154">
    <property type="entry name" value="ADH-like_N"/>
</dbReference>
<dbReference type="InterPro" id="IPR050129">
    <property type="entry name" value="Zn_alcohol_dh"/>
</dbReference>
<dbReference type="SMART" id="SM00829">
    <property type="entry name" value="PKS_ER"/>
    <property type="match status" value="1"/>
</dbReference>
<dbReference type="InterPro" id="IPR020843">
    <property type="entry name" value="ER"/>
</dbReference>
<dbReference type="SUPFAM" id="SSF50129">
    <property type="entry name" value="GroES-like"/>
    <property type="match status" value="1"/>
</dbReference>
<dbReference type="PANTHER" id="PTHR43401:SF2">
    <property type="entry name" value="L-THREONINE 3-DEHYDROGENASE"/>
    <property type="match status" value="1"/>
</dbReference>
<dbReference type="CDD" id="cd05284">
    <property type="entry name" value="arabinose_DH_like"/>
    <property type="match status" value="1"/>
</dbReference>
<evidence type="ECO:0000256" key="4">
    <source>
        <dbReference type="ARBA" id="ARBA00023002"/>
    </source>
</evidence>
<keyword evidence="2 5" id="KW-0479">Metal-binding</keyword>
<dbReference type="InterPro" id="IPR011032">
    <property type="entry name" value="GroES-like_sf"/>
</dbReference>
<feature type="domain" description="Enoyl reductase (ER)" evidence="6">
    <location>
        <begin position="10"/>
        <end position="344"/>
    </location>
</feature>
<dbReference type="GO" id="GO:0016491">
    <property type="term" value="F:oxidoreductase activity"/>
    <property type="evidence" value="ECO:0007669"/>
    <property type="project" value="UniProtKB-KW"/>
</dbReference>
<evidence type="ECO:0000313" key="8">
    <source>
        <dbReference type="Proteomes" id="UP000182241"/>
    </source>
</evidence>
<organism evidence="7 8">
    <name type="scientific">Tsukamurella tyrosinosolvens</name>
    <dbReference type="NCBI Taxonomy" id="57704"/>
    <lineage>
        <taxon>Bacteria</taxon>
        <taxon>Bacillati</taxon>
        <taxon>Actinomycetota</taxon>
        <taxon>Actinomycetes</taxon>
        <taxon>Mycobacteriales</taxon>
        <taxon>Tsukamurellaceae</taxon>
        <taxon>Tsukamurella</taxon>
    </lineage>
</organism>
<evidence type="ECO:0000313" key="7">
    <source>
        <dbReference type="EMBL" id="SED62885.1"/>
    </source>
</evidence>
<dbReference type="EMBL" id="FNSA01000003">
    <property type="protein sequence ID" value="SED62885.1"/>
    <property type="molecule type" value="Genomic_DNA"/>
</dbReference>
<dbReference type="GO" id="GO:0008270">
    <property type="term" value="F:zinc ion binding"/>
    <property type="evidence" value="ECO:0007669"/>
    <property type="project" value="InterPro"/>
</dbReference>
<dbReference type="PANTHER" id="PTHR43401">
    <property type="entry name" value="L-THREONINE 3-DEHYDROGENASE"/>
    <property type="match status" value="1"/>
</dbReference>
<protein>
    <submittedName>
        <fullName evidence="7">Alcohol dehydrogenase, propanol-preferring</fullName>
    </submittedName>
</protein>
<accession>A0A1H5C8E3</accession>
<keyword evidence="8" id="KW-1185">Reference proteome</keyword>
<comment type="similarity">
    <text evidence="5">Belongs to the zinc-containing alcohol dehydrogenase family.</text>
</comment>
<keyword evidence="4" id="KW-0560">Oxidoreductase</keyword>
<sequence length="346" mass="35680">MKALKLTGPGRIELQDVPVPDIGPDEVLIKVVGAGLCHSDLHILHQGEEWPFFGTTMGHETAGLVDAVGADVRDLAVGEPVLVRAVWSCGECRPCTVGRENACSVNGSRNKFPLTPGIGADGGMADYIKARPEHIDRLGAVDVASAAPLADAGLTPMHAIRSVRDRLDDGATVVVIGIGGLGHMAVQILRATTSARIIAVDVDAARLEAALRNGADRAILSGPEAASEILAESDGYGVDAVLDFVGAQATVELATGVVAPEGAVRLVGLAGGSFPFNASLEGEVLPWGANVQRSYGGTPADQAEVLALVADGRIAVDVVMYPLADAQRAFDDLEAGRITGRAILVP</sequence>
<dbReference type="AlphaFoldDB" id="A0A1H5C8E3"/>
<dbReference type="SUPFAM" id="SSF51735">
    <property type="entry name" value="NAD(P)-binding Rossmann-fold domains"/>
    <property type="match status" value="1"/>
</dbReference>
<evidence type="ECO:0000256" key="2">
    <source>
        <dbReference type="ARBA" id="ARBA00022723"/>
    </source>
</evidence>
<evidence type="ECO:0000259" key="6">
    <source>
        <dbReference type="SMART" id="SM00829"/>
    </source>
</evidence>
<dbReference type="InterPro" id="IPR036291">
    <property type="entry name" value="NAD(P)-bd_dom_sf"/>
</dbReference>
<evidence type="ECO:0000256" key="1">
    <source>
        <dbReference type="ARBA" id="ARBA00001947"/>
    </source>
</evidence>
<keyword evidence="3 5" id="KW-0862">Zinc</keyword>
<name>A0A1H5C8E3_TSUTY</name>
<comment type="cofactor">
    <cofactor evidence="1 5">
        <name>Zn(2+)</name>
        <dbReference type="ChEBI" id="CHEBI:29105"/>
    </cofactor>
</comment>
<dbReference type="Gene3D" id="3.40.50.720">
    <property type="entry name" value="NAD(P)-binding Rossmann-like Domain"/>
    <property type="match status" value="1"/>
</dbReference>
<dbReference type="Pfam" id="PF00107">
    <property type="entry name" value="ADH_zinc_N"/>
    <property type="match status" value="1"/>
</dbReference>
<dbReference type="OrthoDB" id="3567264at2"/>
<evidence type="ECO:0000256" key="3">
    <source>
        <dbReference type="ARBA" id="ARBA00022833"/>
    </source>
</evidence>
<dbReference type="InterPro" id="IPR013149">
    <property type="entry name" value="ADH-like_C"/>
</dbReference>
<dbReference type="Proteomes" id="UP000182241">
    <property type="component" value="Unassembled WGS sequence"/>
</dbReference>